<dbReference type="AlphaFoldDB" id="A0AAV4XCA4"/>
<gene>
    <name evidence="1" type="ORF">CEXT_535591</name>
</gene>
<protein>
    <submittedName>
        <fullName evidence="1">Uncharacterized protein</fullName>
    </submittedName>
</protein>
<organism evidence="1 2">
    <name type="scientific">Caerostris extrusa</name>
    <name type="common">Bark spider</name>
    <name type="synonym">Caerostris bankana</name>
    <dbReference type="NCBI Taxonomy" id="172846"/>
    <lineage>
        <taxon>Eukaryota</taxon>
        <taxon>Metazoa</taxon>
        <taxon>Ecdysozoa</taxon>
        <taxon>Arthropoda</taxon>
        <taxon>Chelicerata</taxon>
        <taxon>Arachnida</taxon>
        <taxon>Araneae</taxon>
        <taxon>Araneomorphae</taxon>
        <taxon>Entelegynae</taxon>
        <taxon>Araneoidea</taxon>
        <taxon>Araneidae</taxon>
        <taxon>Caerostris</taxon>
    </lineage>
</organism>
<keyword evidence="2" id="KW-1185">Reference proteome</keyword>
<reference evidence="1 2" key="1">
    <citation type="submission" date="2021-06" db="EMBL/GenBank/DDBJ databases">
        <title>Caerostris extrusa draft genome.</title>
        <authorList>
            <person name="Kono N."/>
            <person name="Arakawa K."/>
        </authorList>
    </citation>
    <scope>NUCLEOTIDE SEQUENCE [LARGE SCALE GENOMIC DNA]</scope>
</reference>
<evidence type="ECO:0000313" key="1">
    <source>
        <dbReference type="EMBL" id="GIY92740.1"/>
    </source>
</evidence>
<dbReference type="Proteomes" id="UP001054945">
    <property type="component" value="Unassembled WGS sequence"/>
</dbReference>
<sequence>MRGLIPLTSAANETFSISGFEKNVLEGGVLDIFMAGGLRNFSYHLQDDRCPFPHSCVGGIMCYVCPWAFFEKMGCPHFKLLFLLSPLSISDLFEVVI</sequence>
<accession>A0AAV4XCA4</accession>
<dbReference type="EMBL" id="BPLR01017580">
    <property type="protein sequence ID" value="GIY92740.1"/>
    <property type="molecule type" value="Genomic_DNA"/>
</dbReference>
<evidence type="ECO:0000313" key="2">
    <source>
        <dbReference type="Proteomes" id="UP001054945"/>
    </source>
</evidence>
<comment type="caution">
    <text evidence="1">The sequence shown here is derived from an EMBL/GenBank/DDBJ whole genome shotgun (WGS) entry which is preliminary data.</text>
</comment>
<name>A0AAV4XCA4_CAEEX</name>
<proteinExistence type="predicted"/>